<evidence type="ECO:0000313" key="1">
    <source>
        <dbReference type="EMBL" id="GMN37765.1"/>
    </source>
</evidence>
<protein>
    <submittedName>
        <fullName evidence="1">Uncharacterized protein</fullName>
    </submittedName>
</protein>
<keyword evidence="2" id="KW-1185">Reference proteome</keyword>
<accession>A0AA88CZB5</accession>
<dbReference type="Proteomes" id="UP001187192">
    <property type="component" value="Unassembled WGS sequence"/>
</dbReference>
<organism evidence="1 2">
    <name type="scientific">Ficus carica</name>
    <name type="common">Common fig</name>
    <dbReference type="NCBI Taxonomy" id="3494"/>
    <lineage>
        <taxon>Eukaryota</taxon>
        <taxon>Viridiplantae</taxon>
        <taxon>Streptophyta</taxon>
        <taxon>Embryophyta</taxon>
        <taxon>Tracheophyta</taxon>
        <taxon>Spermatophyta</taxon>
        <taxon>Magnoliopsida</taxon>
        <taxon>eudicotyledons</taxon>
        <taxon>Gunneridae</taxon>
        <taxon>Pentapetalae</taxon>
        <taxon>rosids</taxon>
        <taxon>fabids</taxon>
        <taxon>Rosales</taxon>
        <taxon>Moraceae</taxon>
        <taxon>Ficeae</taxon>
        <taxon>Ficus</taxon>
    </lineage>
</organism>
<dbReference type="AlphaFoldDB" id="A0AA88CZB5"/>
<gene>
    <name evidence="1" type="ORF">TIFTF001_007088</name>
</gene>
<dbReference type="EMBL" id="BTGU01000007">
    <property type="protein sequence ID" value="GMN37765.1"/>
    <property type="molecule type" value="Genomic_DNA"/>
</dbReference>
<comment type="caution">
    <text evidence="1">The sequence shown here is derived from an EMBL/GenBank/DDBJ whole genome shotgun (WGS) entry which is preliminary data.</text>
</comment>
<proteinExistence type="predicted"/>
<reference evidence="1" key="1">
    <citation type="submission" date="2023-07" db="EMBL/GenBank/DDBJ databases">
        <title>draft genome sequence of fig (Ficus carica).</title>
        <authorList>
            <person name="Takahashi T."/>
            <person name="Nishimura K."/>
        </authorList>
    </citation>
    <scope>NUCLEOTIDE SEQUENCE</scope>
</reference>
<sequence length="51" mass="5794">MLVINPPWDFIAETGAYIPIPTATINTLLESMMLEIKEYSALKLIMLLIKE</sequence>
<name>A0AA88CZB5_FICCA</name>
<dbReference type="Gramene" id="FCD_00009568-RA">
    <property type="protein sequence ID" value="FCD_00009568-RA:cds"/>
    <property type="gene ID" value="FCD_00009568"/>
</dbReference>
<evidence type="ECO:0000313" key="2">
    <source>
        <dbReference type="Proteomes" id="UP001187192"/>
    </source>
</evidence>